<dbReference type="GO" id="GO:0016020">
    <property type="term" value="C:membrane"/>
    <property type="evidence" value="ECO:0007669"/>
    <property type="project" value="InterPro"/>
</dbReference>
<evidence type="ECO:0000256" key="12">
    <source>
        <dbReference type="ARBA" id="ARBA00023012"/>
    </source>
</evidence>
<protein>
    <recommendedName>
        <fullName evidence="5">Oxygen sensor histidine kinase NreB</fullName>
        <ecNumber evidence="4">2.7.13.3</ecNumber>
    </recommendedName>
    <alternativeName>
        <fullName evidence="15">Nitrogen regulation protein B</fullName>
    </alternativeName>
</protein>
<dbReference type="AlphaFoldDB" id="A0A8J6Q5N2"/>
<dbReference type="Proteomes" id="UP000600588">
    <property type="component" value="Unassembled WGS sequence"/>
</dbReference>
<dbReference type="Pfam" id="PF07730">
    <property type="entry name" value="HisKA_3"/>
    <property type="match status" value="1"/>
</dbReference>
<dbReference type="InterPro" id="IPR003594">
    <property type="entry name" value="HATPase_dom"/>
</dbReference>
<keyword evidence="17" id="KW-0472">Membrane</keyword>
<evidence type="ECO:0000256" key="6">
    <source>
        <dbReference type="ARBA" id="ARBA00022485"/>
    </source>
</evidence>
<dbReference type="GO" id="GO:0000155">
    <property type="term" value="F:phosphorelay sensor kinase activity"/>
    <property type="evidence" value="ECO:0007669"/>
    <property type="project" value="InterPro"/>
</dbReference>
<dbReference type="RefSeq" id="WP_188228667.1">
    <property type="nucleotide sequence ID" value="NZ_JACVXB010000001.1"/>
</dbReference>
<name>A0A8J6Q5N2_9FLAO</name>
<evidence type="ECO:0000256" key="15">
    <source>
        <dbReference type="ARBA" id="ARBA00030800"/>
    </source>
</evidence>
<evidence type="ECO:0000259" key="19">
    <source>
        <dbReference type="PROSITE" id="PS50109"/>
    </source>
</evidence>
<comment type="function">
    <text evidence="14">Member of the two-component regulatory system NreB/NreC involved in the control of dissimilatory nitrate/nitrite reduction in response to oxygen. NreB functions as a direct oxygen sensor histidine kinase which is autophosphorylated, in the absence of oxygen, probably at the conserved histidine residue, and transfers its phosphate group probably to a conserved aspartate residue of NreC. NreB/NreC activates the expression of the nitrate (narGHJI) and nitrite (nir) reductase operons, as well as the putative nitrate transporter gene narT.</text>
</comment>
<evidence type="ECO:0000256" key="14">
    <source>
        <dbReference type="ARBA" id="ARBA00024827"/>
    </source>
</evidence>
<evidence type="ECO:0000256" key="9">
    <source>
        <dbReference type="ARBA" id="ARBA00022723"/>
    </source>
</evidence>
<keyword evidence="13" id="KW-0411">Iron-sulfur</keyword>
<evidence type="ECO:0000256" key="3">
    <source>
        <dbReference type="ARBA" id="ARBA00004496"/>
    </source>
</evidence>
<dbReference type="Gene3D" id="1.25.40.10">
    <property type="entry name" value="Tetratricopeptide repeat domain"/>
    <property type="match status" value="2"/>
</dbReference>
<accession>A0A8J6Q5N2</accession>
<evidence type="ECO:0000256" key="10">
    <source>
        <dbReference type="ARBA" id="ARBA00022777"/>
    </source>
</evidence>
<dbReference type="SUPFAM" id="SSF48452">
    <property type="entry name" value="TPR-like"/>
    <property type="match status" value="1"/>
</dbReference>
<feature type="repeat" description="TPR" evidence="16">
    <location>
        <begin position="130"/>
        <end position="163"/>
    </location>
</feature>
<proteinExistence type="predicted"/>
<dbReference type="EMBL" id="JACVXB010000001">
    <property type="protein sequence ID" value="MBD0830883.1"/>
    <property type="molecule type" value="Genomic_DNA"/>
</dbReference>
<evidence type="ECO:0000256" key="5">
    <source>
        <dbReference type="ARBA" id="ARBA00017322"/>
    </source>
</evidence>
<comment type="cofactor">
    <cofactor evidence="2">
        <name>[4Fe-4S] cluster</name>
        <dbReference type="ChEBI" id="CHEBI:49883"/>
    </cofactor>
</comment>
<gene>
    <name evidence="20" type="ORF">ICJ83_01935</name>
</gene>
<dbReference type="InterPro" id="IPR011712">
    <property type="entry name" value="Sig_transdc_His_kin_sub3_dim/P"/>
</dbReference>
<dbReference type="PROSITE" id="PS50109">
    <property type="entry name" value="HIS_KIN"/>
    <property type="match status" value="1"/>
</dbReference>
<dbReference type="InterPro" id="IPR005467">
    <property type="entry name" value="His_kinase_dom"/>
</dbReference>
<dbReference type="PROSITE" id="PS50005">
    <property type="entry name" value="TPR"/>
    <property type="match status" value="1"/>
</dbReference>
<comment type="caution">
    <text evidence="20">The sequence shown here is derived from an EMBL/GenBank/DDBJ whole genome shotgun (WGS) entry which is preliminary data.</text>
</comment>
<dbReference type="GO" id="GO:0046983">
    <property type="term" value="F:protein dimerization activity"/>
    <property type="evidence" value="ECO:0007669"/>
    <property type="project" value="InterPro"/>
</dbReference>
<dbReference type="InterPro" id="IPR004358">
    <property type="entry name" value="Sig_transdc_His_kin-like_C"/>
</dbReference>
<dbReference type="Pfam" id="PF02518">
    <property type="entry name" value="HATPase_c"/>
    <property type="match status" value="1"/>
</dbReference>
<evidence type="ECO:0000256" key="4">
    <source>
        <dbReference type="ARBA" id="ARBA00012438"/>
    </source>
</evidence>
<comment type="subcellular location">
    <subcellularLocation>
        <location evidence="3">Cytoplasm</location>
    </subcellularLocation>
</comment>
<dbReference type="EC" id="2.7.13.3" evidence="4"/>
<dbReference type="InterPro" id="IPR050482">
    <property type="entry name" value="Sensor_HK_TwoCompSys"/>
</dbReference>
<feature type="signal peptide" evidence="18">
    <location>
        <begin position="1"/>
        <end position="20"/>
    </location>
</feature>
<evidence type="ECO:0000256" key="11">
    <source>
        <dbReference type="ARBA" id="ARBA00023004"/>
    </source>
</evidence>
<sequence length="610" mass="70614">MKHLIKICLLFSLLSLNAQQKDNLEKIDSIRRSVSNFKVNDSSLVANAHFNIAEIYRYSYKGDSAYYHYHEAQKIYQKLQDNYKLAKTLYGLAVILKNEKDLTASEIVSIQGLELLEPLRNTNEINELRAYLYNNLGGLFGELEQFDQSITYFEKAISIKESLKGNYSKSIYSSKNNLAFIYKRYGKYDLALELYQELLNNEAISAERPDYHALVMDNFAHTKYLSKSHEDLPELYFRALQIADSVNPRSYNSIIINQHLAEFYNNKDSSELAKYYANRAKDIAEQYHNDELLSSLLLLSKIEAGENAAKHLREYVRLSDSLQKNERELRNKFARIQFETEQIERENVQFAKERMWLFILSVGLLITSFLLYLVITQRNKNRQLRLIQKQQEANEEIYNLMLSQNEKIEEARAVEKKRISQELHDGVLGRLFGTRLSLDSLNYNNTPEAIDTRGQYISELKKIEEDIRKVSHELNTDFVSGSGFIDIIKTLIETQTLIYELEYTLEADSVINWDQLSNKMKIHIYRIVQESLHNIHKHANATHVDIGFKLENNVICMSIEDNGTGFDVNKSKAGIGLKNMRARIKEIDGVFNIISEKGQGTQLTIEAPIA</sequence>
<keyword evidence="17" id="KW-0812">Transmembrane</keyword>
<keyword evidence="18" id="KW-0732">Signal</keyword>
<dbReference type="PANTHER" id="PTHR24421">
    <property type="entry name" value="NITRATE/NITRITE SENSOR PROTEIN NARX-RELATED"/>
    <property type="match status" value="1"/>
</dbReference>
<evidence type="ECO:0000256" key="17">
    <source>
        <dbReference type="SAM" id="Phobius"/>
    </source>
</evidence>
<evidence type="ECO:0000256" key="1">
    <source>
        <dbReference type="ARBA" id="ARBA00000085"/>
    </source>
</evidence>
<dbReference type="Gene3D" id="3.30.565.10">
    <property type="entry name" value="Histidine kinase-like ATPase, C-terminal domain"/>
    <property type="match status" value="1"/>
</dbReference>
<keyword evidence="11" id="KW-0408">Iron</keyword>
<dbReference type="GO" id="GO:0051539">
    <property type="term" value="F:4 iron, 4 sulfur cluster binding"/>
    <property type="evidence" value="ECO:0007669"/>
    <property type="project" value="UniProtKB-KW"/>
</dbReference>
<organism evidence="20 21">
    <name type="scientific">Aestuariibaculum sediminum</name>
    <dbReference type="NCBI Taxonomy" id="2770637"/>
    <lineage>
        <taxon>Bacteria</taxon>
        <taxon>Pseudomonadati</taxon>
        <taxon>Bacteroidota</taxon>
        <taxon>Flavobacteriia</taxon>
        <taxon>Flavobacteriales</taxon>
        <taxon>Flavobacteriaceae</taxon>
    </lineage>
</organism>
<evidence type="ECO:0000313" key="20">
    <source>
        <dbReference type="EMBL" id="MBD0830883.1"/>
    </source>
</evidence>
<dbReference type="PRINTS" id="PR00344">
    <property type="entry name" value="BCTRLSENSOR"/>
</dbReference>
<evidence type="ECO:0000313" key="21">
    <source>
        <dbReference type="Proteomes" id="UP000600588"/>
    </source>
</evidence>
<dbReference type="GO" id="GO:0005737">
    <property type="term" value="C:cytoplasm"/>
    <property type="evidence" value="ECO:0007669"/>
    <property type="project" value="UniProtKB-SubCell"/>
</dbReference>
<keyword evidence="12" id="KW-0902">Two-component regulatory system</keyword>
<dbReference type="InterPro" id="IPR011990">
    <property type="entry name" value="TPR-like_helical_dom_sf"/>
</dbReference>
<keyword evidence="7" id="KW-0963">Cytoplasm</keyword>
<keyword evidence="16" id="KW-0802">TPR repeat</keyword>
<dbReference type="Gene3D" id="1.20.5.1930">
    <property type="match status" value="1"/>
</dbReference>
<feature type="domain" description="Histidine kinase" evidence="19">
    <location>
        <begin position="524"/>
        <end position="610"/>
    </location>
</feature>
<keyword evidence="8" id="KW-0808">Transferase</keyword>
<dbReference type="InterPro" id="IPR019734">
    <property type="entry name" value="TPR_rpt"/>
</dbReference>
<comment type="catalytic activity">
    <reaction evidence="1">
        <text>ATP + protein L-histidine = ADP + protein N-phospho-L-histidine.</text>
        <dbReference type="EC" id="2.7.13.3"/>
    </reaction>
</comment>
<feature type="chain" id="PRO_5035239598" description="Oxygen sensor histidine kinase NreB" evidence="18">
    <location>
        <begin position="21"/>
        <end position="610"/>
    </location>
</feature>
<dbReference type="InterPro" id="IPR036890">
    <property type="entry name" value="HATPase_C_sf"/>
</dbReference>
<keyword evidence="17" id="KW-1133">Transmembrane helix</keyword>
<evidence type="ECO:0000256" key="8">
    <source>
        <dbReference type="ARBA" id="ARBA00022679"/>
    </source>
</evidence>
<keyword evidence="10 20" id="KW-0418">Kinase</keyword>
<dbReference type="GO" id="GO:0046872">
    <property type="term" value="F:metal ion binding"/>
    <property type="evidence" value="ECO:0007669"/>
    <property type="project" value="UniProtKB-KW"/>
</dbReference>
<evidence type="ECO:0000256" key="18">
    <source>
        <dbReference type="SAM" id="SignalP"/>
    </source>
</evidence>
<dbReference type="SUPFAM" id="SSF55874">
    <property type="entry name" value="ATPase domain of HSP90 chaperone/DNA topoisomerase II/histidine kinase"/>
    <property type="match status" value="1"/>
</dbReference>
<evidence type="ECO:0000256" key="16">
    <source>
        <dbReference type="PROSITE-ProRule" id="PRU00339"/>
    </source>
</evidence>
<evidence type="ECO:0000256" key="7">
    <source>
        <dbReference type="ARBA" id="ARBA00022490"/>
    </source>
</evidence>
<dbReference type="CDD" id="cd16917">
    <property type="entry name" value="HATPase_UhpB-NarQ-NarX-like"/>
    <property type="match status" value="1"/>
</dbReference>
<keyword evidence="9" id="KW-0479">Metal-binding</keyword>
<dbReference type="SMART" id="SM00028">
    <property type="entry name" value="TPR"/>
    <property type="match status" value="3"/>
</dbReference>
<evidence type="ECO:0000256" key="2">
    <source>
        <dbReference type="ARBA" id="ARBA00001966"/>
    </source>
</evidence>
<dbReference type="Pfam" id="PF13424">
    <property type="entry name" value="TPR_12"/>
    <property type="match status" value="1"/>
</dbReference>
<keyword evidence="21" id="KW-1185">Reference proteome</keyword>
<reference evidence="20 21" key="1">
    <citation type="submission" date="2020-09" db="EMBL/GenBank/DDBJ databases">
        <title>TT11 complete genome.</title>
        <authorList>
            <person name="Wu Z."/>
        </authorList>
    </citation>
    <scope>NUCLEOTIDE SEQUENCE [LARGE SCALE GENOMIC DNA]</scope>
    <source>
        <strain evidence="20 21">TT11</strain>
    </source>
</reference>
<evidence type="ECO:0000256" key="13">
    <source>
        <dbReference type="ARBA" id="ARBA00023014"/>
    </source>
</evidence>
<feature type="transmembrane region" description="Helical" evidence="17">
    <location>
        <begin position="355"/>
        <end position="375"/>
    </location>
</feature>
<keyword evidence="6" id="KW-0004">4Fe-4S</keyword>